<evidence type="ECO:0000259" key="2">
    <source>
        <dbReference type="Pfam" id="PF13228"/>
    </source>
</evidence>
<dbReference type="SUPFAM" id="SSF81301">
    <property type="entry name" value="Nucleotidyltransferase"/>
    <property type="match status" value="1"/>
</dbReference>
<evidence type="ECO:0000313" key="3">
    <source>
        <dbReference type="EMBL" id="GGH75891.1"/>
    </source>
</evidence>
<proteinExistence type="predicted"/>
<dbReference type="RefSeq" id="WP_188391883.1">
    <property type="nucleotide sequence ID" value="NZ_BMEV01000025.1"/>
</dbReference>
<keyword evidence="4" id="KW-1185">Reference proteome</keyword>
<gene>
    <name evidence="3" type="ORF">GCM10010978_16200</name>
</gene>
<organism evidence="3 4">
    <name type="scientific">Compostibacillus humi</name>
    <dbReference type="NCBI Taxonomy" id="1245525"/>
    <lineage>
        <taxon>Bacteria</taxon>
        <taxon>Bacillati</taxon>
        <taxon>Bacillota</taxon>
        <taxon>Bacilli</taxon>
        <taxon>Bacillales</taxon>
        <taxon>Bacillaceae</taxon>
        <taxon>Compostibacillus</taxon>
    </lineage>
</organism>
<keyword evidence="1" id="KW-1133">Transmembrane helix</keyword>
<dbReference type="InterPro" id="IPR043519">
    <property type="entry name" value="NT_sf"/>
</dbReference>
<feature type="domain" description="DUF4037" evidence="2">
    <location>
        <begin position="113"/>
        <end position="208"/>
    </location>
</feature>
<sequence>MDLKLLAEKVSEVYAQNSKIEAVLLGGSVSRKWNDEHSDIELFLFWKEPPTNEDRKNPIQTVKGKIIDFHPFEDEEWSETYVAHGVKFEISSFLTSTIKKILNAVVVDFDIDFDKQCLAAAVHDGIPLYGINLLTELKNKVKDYPKELSIAMIKKHIDFGNRWNNRDALLERQDWLMLYSVIVSVQTNLMAILFGLNRQYVHHPAFKWQRRSLETMTKIPKDAYQRLSSILLGHPRDGINEMEKIIEEVFQLITNEYPLLNLSDARDKALFLRPKNE</sequence>
<protein>
    <recommendedName>
        <fullName evidence="2">DUF4037 domain-containing protein</fullName>
    </recommendedName>
</protein>
<comment type="caution">
    <text evidence="3">The sequence shown here is derived from an EMBL/GenBank/DDBJ whole genome shotgun (WGS) entry which is preliminary data.</text>
</comment>
<dbReference type="Gene3D" id="3.30.460.10">
    <property type="entry name" value="Beta Polymerase, domain 2"/>
    <property type="match status" value="1"/>
</dbReference>
<dbReference type="InterPro" id="IPR025117">
    <property type="entry name" value="DUF4037"/>
</dbReference>
<keyword evidence="1" id="KW-0812">Transmembrane</keyword>
<accession>A0A8J2ZSJ5</accession>
<evidence type="ECO:0000256" key="1">
    <source>
        <dbReference type="SAM" id="Phobius"/>
    </source>
</evidence>
<keyword evidence="1" id="KW-0472">Membrane</keyword>
<dbReference type="Proteomes" id="UP000602050">
    <property type="component" value="Unassembled WGS sequence"/>
</dbReference>
<dbReference type="Pfam" id="PF13228">
    <property type="entry name" value="DUF4037"/>
    <property type="match status" value="1"/>
</dbReference>
<evidence type="ECO:0000313" key="4">
    <source>
        <dbReference type="Proteomes" id="UP000602050"/>
    </source>
</evidence>
<dbReference type="EMBL" id="BMEV01000025">
    <property type="protein sequence ID" value="GGH75891.1"/>
    <property type="molecule type" value="Genomic_DNA"/>
</dbReference>
<reference evidence="3" key="1">
    <citation type="journal article" date="2014" name="Int. J. Syst. Evol. Microbiol.">
        <title>Complete genome sequence of Corynebacterium casei LMG S-19264T (=DSM 44701T), isolated from a smear-ripened cheese.</title>
        <authorList>
            <consortium name="US DOE Joint Genome Institute (JGI-PGF)"/>
            <person name="Walter F."/>
            <person name="Albersmeier A."/>
            <person name="Kalinowski J."/>
            <person name="Ruckert C."/>
        </authorList>
    </citation>
    <scope>NUCLEOTIDE SEQUENCE</scope>
    <source>
        <strain evidence="3">CGMCC 1.12360</strain>
    </source>
</reference>
<name>A0A8J2ZSJ5_9BACI</name>
<dbReference type="AlphaFoldDB" id="A0A8J2ZSJ5"/>
<reference evidence="3" key="2">
    <citation type="submission" date="2020-09" db="EMBL/GenBank/DDBJ databases">
        <authorList>
            <person name="Sun Q."/>
            <person name="Zhou Y."/>
        </authorList>
    </citation>
    <scope>NUCLEOTIDE SEQUENCE</scope>
    <source>
        <strain evidence="3">CGMCC 1.12360</strain>
    </source>
</reference>
<feature type="transmembrane region" description="Helical" evidence="1">
    <location>
        <begin position="176"/>
        <end position="196"/>
    </location>
</feature>